<keyword evidence="1" id="KW-0479">Metal-binding</keyword>
<sequence length="227" mass="26470">MSSKITTPEANNLDNQIQHLYQCKPLPEQDVKLLCEKAKEVLIEESNVQPVRAPVIIFGDIHGQFHDLMELFKIGGKAPIEDIIQLNVLLYLFYQKFVIEIELQSQEEIMNQDKQHKFMVSMMNVQESMVIVMYGNTSLNSLITYPELQLLNLNFSVYMVVYHLQLTLWIIFDSQIEFKKYLMKDQCVIYYGAILMIDLDGEYLQEGLDILLDKISLNNLIIITNQR</sequence>
<dbReference type="InterPro" id="IPR047129">
    <property type="entry name" value="PPA2-like"/>
</dbReference>
<evidence type="ECO:0000256" key="2">
    <source>
        <dbReference type="ARBA" id="ARBA00022801"/>
    </source>
</evidence>
<dbReference type="InterPro" id="IPR006186">
    <property type="entry name" value="Ser/Thr-sp_prot-phosphatase"/>
</dbReference>
<protein>
    <recommendedName>
        <fullName evidence="4">Serine/threonine specific protein phosphatases domain-containing protein</fullName>
    </recommendedName>
</protein>
<comment type="caution">
    <text evidence="5">The sequence shown here is derived from an EMBL/GenBank/DDBJ whole genome shotgun (WGS) entry which is preliminary data.</text>
</comment>
<keyword evidence="6" id="KW-1185">Reference proteome</keyword>
<gene>
    <name evidence="5" type="ORF">PPRIM_AZ9-3.1.T1390108</name>
</gene>
<evidence type="ECO:0000256" key="1">
    <source>
        <dbReference type="ARBA" id="ARBA00022723"/>
    </source>
</evidence>
<dbReference type="PANTHER" id="PTHR45619">
    <property type="entry name" value="SERINE/THREONINE-PROTEIN PHOSPHATASE PP2A-RELATED"/>
    <property type="match status" value="1"/>
</dbReference>
<evidence type="ECO:0000259" key="4">
    <source>
        <dbReference type="SMART" id="SM00156"/>
    </source>
</evidence>
<dbReference type="SMART" id="SM00156">
    <property type="entry name" value="PP2Ac"/>
    <property type="match status" value="1"/>
</dbReference>
<dbReference type="EMBL" id="CAJJDM010000143">
    <property type="protein sequence ID" value="CAD8109122.1"/>
    <property type="molecule type" value="Genomic_DNA"/>
</dbReference>
<dbReference type="Proteomes" id="UP000688137">
    <property type="component" value="Unassembled WGS sequence"/>
</dbReference>
<dbReference type="GO" id="GO:0046872">
    <property type="term" value="F:metal ion binding"/>
    <property type="evidence" value="ECO:0007669"/>
    <property type="project" value="UniProtKB-KW"/>
</dbReference>
<organism evidence="5 6">
    <name type="scientific">Paramecium primaurelia</name>
    <dbReference type="NCBI Taxonomy" id="5886"/>
    <lineage>
        <taxon>Eukaryota</taxon>
        <taxon>Sar</taxon>
        <taxon>Alveolata</taxon>
        <taxon>Ciliophora</taxon>
        <taxon>Intramacronucleata</taxon>
        <taxon>Oligohymenophorea</taxon>
        <taxon>Peniculida</taxon>
        <taxon>Parameciidae</taxon>
        <taxon>Paramecium</taxon>
    </lineage>
</organism>
<reference evidence="5" key="1">
    <citation type="submission" date="2021-01" db="EMBL/GenBank/DDBJ databases">
        <authorList>
            <consortium name="Genoscope - CEA"/>
            <person name="William W."/>
        </authorList>
    </citation>
    <scope>NUCLEOTIDE SEQUENCE</scope>
</reference>
<evidence type="ECO:0000313" key="6">
    <source>
        <dbReference type="Proteomes" id="UP000688137"/>
    </source>
</evidence>
<accession>A0A8S1Q1S7</accession>
<name>A0A8S1Q1S7_PARPR</name>
<proteinExistence type="predicted"/>
<dbReference type="GO" id="GO:0004722">
    <property type="term" value="F:protein serine/threonine phosphatase activity"/>
    <property type="evidence" value="ECO:0007669"/>
    <property type="project" value="InterPro"/>
</dbReference>
<feature type="domain" description="Serine/threonine specific protein phosphatases" evidence="4">
    <location>
        <begin position="26"/>
        <end position="179"/>
    </location>
</feature>
<evidence type="ECO:0000313" key="5">
    <source>
        <dbReference type="EMBL" id="CAD8109122.1"/>
    </source>
</evidence>
<evidence type="ECO:0000256" key="3">
    <source>
        <dbReference type="ARBA" id="ARBA00023211"/>
    </source>
</evidence>
<keyword evidence="2" id="KW-0378">Hydrolase</keyword>
<dbReference type="AlphaFoldDB" id="A0A8S1Q1S7"/>
<keyword evidence="3" id="KW-0464">Manganese</keyword>